<gene>
    <name evidence="1" type="ORF">Q0590_31590</name>
</gene>
<reference evidence="1" key="1">
    <citation type="submission" date="2023-07" db="EMBL/GenBank/DDBJ databases">
        <title>The genome sequence of Rhodocytophaga aerolata KACC 12507.</title>
        <authorList>
            <person name="Zhang X."/>
        </authorList>
    </citation>
    <scope>NUCLEOTIDE SEQUENCE</scope>
    <source>
        <strain evidence="1">KACC 12507</strain>
    </source>
</reference>
<organism evidence="1 2">
    <name type="scientific">Rhodocytophaga aerolata</name>
    <dbReference type="NCBI Taxonomy" id="455078"/>
    <lineage>
        <taxon>Bacteria</taxon>
        <taxon>Pseudomonadati</taxon>
        <taxon>Bacteroidota</taxon>
        <taxon>Cytophagia</taxon>
        <taxon>Cytophagales</taxon>
        <taxon>Rhodocytophagaceae</taxon>
        <taxon>Rhodocytophaga</taxon>
    </lineage>
</organism>
<comment type="caution">
    <text evidence="1">The sequence shown here is derived from an EMBL/GenBank/DDBJ whole genome shotgun (WGS) entry which is preliminary data.</text>
</comment>
<evidence type="ECO:0000313" key="1">
    <source>
        <dbReference type="EMBL" id="MDO1450860.1"/>
    </source>
</evidence>
<protein>
    <submittedName>
        <fullName evidence="1">Uncharacterized protein</fullName>
    </submittedName>
</protein>
<dbReference type="RefSeq" id="WP_302041658.1">
    <property type="nucleotide sequence ID" value="NZ_JAUKPO010000037.1"/>
</dbReference>
<dbReference type="Proteomes" id="UP001168528">
    <property type="component" value="Unassembled WGS sequence"/>
</dbReference>
<keyword evidence="2" id="KW-1185">Reference proteome</keyword>
<dbReference type="EMBL" id="JAUKPO010000037">
    <property type="protein sequence ID" value="MDO1450860.1"/>
    <property type="molecule type" value="Genomic_DNA"/>
</dbReference>
<accession>A0ABT8RFH7</accession>
<sequence>MKILGAVEKKSIIDDKRAAGCPKRYYRNGAIEIVYMHNTADRITITNTDNKPLEEFINLYGLKELSGPLFFVQIAKRKTYSNQGSVALLLSYPKGVVNLI</sequence>
<evidence type="ECO:0000313" key="2">
    <source>
        <dbReference type="Proteomes" id="UP001168528"/>
    </source>
</evidence>
<name>A0ABT8RFH7_9BACT</name>
<proteinExistence type="predicted"/>